<dbReference type="PANTHER" id="PTHR12270:SF52">
    <property type="entry name" value="GLYCOSYLTRANSFERASE-LIKE PROTEIN GNT13-RELATED"/>
    <property type="match status" value="1"/>
</dbReference>
<protein>
    <submittedName>
        <fullName evidence="7">Uncharacterized protein</fullName>
    </submittedName>
</protein>
<reference evidence="7" key="1">
    <citation type="submission" date="2020-05" db="EMBL/GenBank/DDBJ databases">
        <title>Phylogenomic resolution of chytrid fungi.</title>
        <authorList>
            <person name="Stajich J.E."/>
            <person name="Amses K."/>
            <person name="Simmons R."/>
            <person name="Seto K."/>
            <person name="Myers J."/>
            <person name="Bonds A."/>
            <person name="Quandt C.A."/>
            <person name="Barry K."/>
            <person name="Liu P."/>
            <person name="Grigoriev I."/>
            <person name="Longcore J.E."/>
            <person name="James T.Y."/>
        </authorList>
    </citation>
    <scope>NUCLEOTIDE SEQUENCE</scope>
    <source>
        <strain evidence="7">JEL0476</strain>
    </source>
</reference>
<evidence type="ECO:0000256" key="3">
    <source>
        <dbReference type="ARBA" id="ARBA00022968"/>
    </source>
</evidence>
<accession>A0AAD5U3Z1</accession>
<keyword evidence="6" id="KW-0325">Glycoprotein</keyword>
<keyword evidence="3" id="KW-0735">Signal-anchor</keyword>
<keyword evidence="5" id="KW-0472">Membrane</keyword>
<keyword evidence="2" id="KW-0812">Transmembrane</keyword>
<dbReference type="GO" id="GO:0015020">
    <property type="term" value="F:glucuronosyltransferase activity"/>
    <property type="evidence" value="ECO:0007669"/>
    <property type="project" value="TreeGrafter"/>
</dbReference>
<dbReference type="GO" id="GO:0035269">
    <property type="term" value="P:protein O-linked glycosylation via mannose"/>
    <property type="evidence" value="ECO:0007669"/>
    <property type="project" value="TreeGrafter"/>
</dbReference>
<evidence type="ECO:0000313" key="7">
    <source>
        <dbReference type="EMBL" id="KAJ3223394.1"/>
    </source>
</evidence>
<evidence type="ECO:0000256" key="1">
    <source>
        <dbReference type="ARBA" id="ARBA00004606"/>
    </source>
</evidence>
<sequence>MNNAYTHSDELKIESNVYSSSFRWNKKETKLELIWDAILRIYRLDILTERTNFDNLNLDTYYLKNNVNDTTPNIQAVDNFRKKRPVQNYYILNGYLQSPRTQKQIILLPEEVSSETSDSVKNCEITLTYPFFTIPYFEVYINDPNELKNAEKFLLAYHQKFEELRRARVDMHILLGKKFTDFLRSKVDKEHPYDFLYPINSLKNLAVSQSKTELILVMDSQYLPSKDFYAKTCGKMDFMNRNLKMRPTLYIIPAFEFPIWNKNNDFLEVSESLDSQSKLEKSFEFNDFFSICSKSNLVPEGSFGLKRNHKKGGYPTVSNKDAEKWCKGGINHPNWLQLSKNNAQLNYPKWMKSVKPYQIRLDLNSLKVFEPTWLGAKSQIPIFDERFLGGPYSRRPVIIDSAFMNYQLMVLDEVFLIKRRHIKESRNEGGLQLEIVRDILQSTLSDFQSRNKERYGRNFRFKRLVFGGDLFYNEGFY</sequence>
<dbReference type="EMBL" id="JADGJW010000132">
    <property type="protein sequence ID" value="KAJ3223394.1"/>
    <property type="molecule type" value="Genomic_DNA"/>
</dbReference>
<dbReference type="GO" id="GO:0042285">
    <property type="term" value="F:xylosyltransferase activity"/>
    <property type="evidence" value="ECO:0007669"/>
    <property type="project" value="TreeGrafter"/>
</dbReference>
<name>A0AAD5U3Z1_9FUNG</name>
<evidence type="ECO:0000256" key="2">
    <source>
        <dbReference type="ARBA" id="ARBA00022692"/>
    </source>
</evidence>
<gene>
    <name evidence="7" type="ORF">HK099_001220</name>
</gene>
<dbReference type="PANTHER" id="PTHR12270">
    <property type="entry name" value="GLYCOSYLTRANSFERASE-RELATED"/>
    <property type="match status" value="1"/>
</dbReference>
<dbReference type="InterPro" id="IPR051292">
    <property type="entry name" value="Xyl/GlcA_transferase"/>
</dbReference>
<dbReference type="Pfam" id="PF13896">
    <property type="entry name" value="Glyco_transf_49"/>
    <property type="match status" value="1"/>
</dbReference>
<evidence type="ECO:0000256" key="6">
    <source>
        <dbReference type="ARBA" id="ARBA00023180"/>
    </source>
</evidence>
<keyword evidence="8" id="KW-1185">Reference proteome</keyword>
<organism evidence="7 8">
    <name type="scientific">Clydaea vesicula</name>
    <dbReference type="NCBI Taxonomy" id="447962"/>
    <lineage>
        <taxon>Eukaryota</taxon>
        <taxon>Fungi</taxon>
        <taxon>Fungi incertae sedis</taxon>
        <taxon>Chytridiomycota</taxon>
        <taxon>Chytridiomycota incertae sedis</taxon>
        <taxon>Chytridiomycetes</taxon>
        <taxon>Lobulomycetales</taxon>
        <taxon>Lobulomycetaceae</taxon>
        <taxon>Clydaea</taxon>
    </lineage>
</organism>
<dbReference type="AlphaFoldDB" id="A0AAD5U3Z1"/>
<dbReference type="Proteomes" id="UP001211065">
    <property type="component" value="Unassembled WGS sequence"/>
</dbReference>
<evidence type="ECO:0000313" key="8">
    <source>
        <dbReference type="Proteomes" id="UP001211065"/>
    </source>
</evidence>
<keyword evidence="4" id="KW-1133">Transmembrane helix</keyword>
<proteinExistence type="predicted"/>
<evidence type="ECO:0000256" key="4">
    <source>
        <dbReference type="ARBA" id="ARBA00022989"/>
    </source>
</evidence>
<dbReference type="GO" id="GO:0016020">
    <property type="term" value="C:membrane"/>
    <property type="evidence" value="ECO:0007669"/>
    <property type="project" value="UniProtKB-SubCell"/>
</dbReference>
<comment type="subcellular location">
    <subcellularLocation>
        <location evidence="1">Membrane</location>
        <topology evidence="1">Single-pass type II membrane protein</topology>
    </subcellularLocation>
</comment>
<evidence type="ECO:0000256" key="5">
    <source>
        <dbReference type="ARBA" id="ARBA00023136"/>
    </source>
</evidence>
<comment type="caution">
    <text evidence="7">The sequence shown here is derived from an EMBL/GenBank/DDBJ whole genome shotgun (WGS) entry which is preliminary data.</text>
</comment>